<dbReference type="EMBL" id="AHBW01000061">
    <property type="protein sequence ID" value="EHK80858.1"/>
    <property type="molecule type" value="Genomic_DNA"/>
</dbReference>
<comment type="caution">
    <text evidence="1">The sequence shown here is derived from an EMBL/GenBank/DDBJ whole genome shotgun (WGS) entry which is preliminary data.</text>
</comment>
<protein>
    <submittedName>
        <fullName evidence="1">Uncharacterized protein</fullName>
    </submittedName>
</protein>
<proteinExistence type="predicted"/>
<reference evidence="1 2" key="1">
    <citation type="submission" date="2011-12" db="EMBL/GenBank/DDBJ databases">
        <authorList>
            <person name="Kriszt B."/>
            <person name="Tancsics A."/>
            <person name="Cserhati M."/>
            <person name="Toth A."/>
            <person name="Nagy I."/>
            <person name="Horvath B."/>
            <person name="Tamura T."/>
            <person name="Kukolya J."/>
            <person name="Szoboszlay S."/>
        </authorList>
    </citation>
    <scope>NUCLEOTIDE SEQUENCE [LARGE SCALE GENOMIC DNA]</scope>
    <source>
        <strain evidence="1 2">AK37</strain>
    </source>
</reference>
<sequence>MAGWPLIMTTPAPDPLAVDDDLVDRLRKLVRAEDATNHPTAEIVDYLERAKLDVDRRVGGATVQAHVVRSWYLAVAAELFDRDKAPSPNIPDRFGGDGAVLRQRATRNPLQVVEREIRLWVPTW</sequence>
<gene>
    <name evidence="1" type="ORF">AK37_22201</name>
</gene>
<evidence type="ECO:0000313" key="1">
    <source>
        <dbReference type="EMBL" id="EHK80858.1"/>
    </source>
</evidence>
<organism evidence="1 2">
    <name type="scientific">Rhodococcus pyridinivorans AK37</name>
    <dbReference type="NCBI Taxonomy" id="1114960"/>
    <lineage>
        <taxon>Bacteria</taxon>
        <taxon>Bacillati</taxon>
        <taxon>Actinomycetota</taxon>
        <taxon>Actinomycetes</taxon>
        <taxon>Mycobacteriales</taxon>
        <taxon>Nocardiaceae</taxon>
        <taxon>Rhodococcus</taxon>
    </lineage>
</organism>
<accession>H0JXG3</accession>
<dbReference type="AlphaFoldDB" id="H0JXG3"/>
<name>H0JXG3_9NOCA</name>
<evidence type="ECO:0000313" key="2">
    <source>
        <dbReference type="Proteomes" id="UP000005064"/>
    </source>
</evidence>
<dbReference type="PATRIC" id="fig|1114960.4.peg.4529"/>
<dbReference type="Proteomes" id="UP000005064">
    <property type="component" value="Unassembled WGS sequence"/>
</dbReference>